<organism evidence="1 2">
    <name type="scientific">Pleurodeles waltl</name>
    <name type="common">Iberian ribbed newt</name>
    <dbReference type="NCBI Taxonomy" id="8319"/>
    <lineage>
        <taxon>Eukaryota</taxon>
        <taxon>Metazoa</taxon>
        <taxon>Chordata</taxon>
        <taxon>Craniata</taxon>
        <taxon>Vertebrata</taxon>
        <taxon>Euteleostomi</taxon>
        <taxon>Amphibia</taxon>
        <taxon>Batrachia</taxon>
        <taxon>Caudata</taxon>
        <taxon>Salamandroidea</taxon>
        <taxon>Salamandridae</taxon>
        <taxon>Pleurodelinae</taxon>
        <taxon>Pleurodeles</taxon>
    </lineage>
</organism>
<reference evidence="1" key="1">
    <citation type="journal article" date="2022" name="bioRxiv">
        <title>Sequencing and chromosome-scale assembly of the giantPleurodeles waltlgenome.</title>
        <authorList>
            <person name="Brown T."/>
            <person name="Elewa A."/>
            <person name="Iarovenko S."/>
            <person name="Subramanian E."/>
            <person name="Araus A.J."/>
            <person name="Petzold A."/>
            <person name="Susuki M."/>
            <person name="Suzuki K.-i.T."/>
            <person name="Hayashi T."/>
            <person name="Toyoda A."/>
            <person name="Oliveira C."/>
            <person name="Osipova E."/>
            <person name="Leigh N.D."/>
            <person name="Simon A."/>
            <person name="Yun M.H."/>
        </authorList>
    </citation>
    <scope>NUCLEOTIDE SEQUENCE</scope>
    <source>
        <strain evidence="1">20211129_DDA</strain>
        <tissue evidence="1">Liver</tissue>
    </source>
</reference>
<comment type="caution">
    <text evidence="1">The sequence shown here is derived from an EMBL/GenBank/DDBJ whole genome shotgun (WGS) entry which is preliminary data.</text>
</comment>
<evidence type="ECO:0000313" key="2">
    <source>
        <dbReference type="Proteomes" id="UP001066276"/>
    </source>
</evidence>
<accession>A0AAV7RR10</accession>
<protein>
    <submittedName>
        <fullName evidence="1">Uncharacterized protein</fullName>
    </submittedName>
</protein>
<name>A0AAV7RR10_PLEWA</name>
<dbReference type="AlphaFoldDB" id="A0AAV7RR10"/>
<keyword evidence="2" id="KW-1185">Reference proteome</keyword>
<dbReference type="Proteomes" id="UP001066276">
    <property type="component" value="Chromosome 5"/>
</dbReference>
<gene>
    <name evidence="1" type="ORF">NDU88_007984</name>
</gene>
<evidence type="ECO:0000313" key="1">
    <source>
        <dbReference type="EMBL" id="KAJ1155249.1"/>
    </source>
</evidence>
<proteinExistence type="predicted"/>
<sequence length="160" mass="17424">MLASWRRSCRHLAAWEPCPAPQWALHSSSCRPTSSQAPALLCGVEPGPGGRCDLSSWVLVALLCKEPWELEGLGDLSQHCELCLLPETSLRPCSISFGKWPVDTLGIALIFGALPRAALLAKLNTVELGPEEFLMTLKTSEQNIKTGDGWFACPKYCTIT</sequence>
<dbReference type="EMBL" id="JANPWB010000009">
    <property type="protein sequence ID" value="KAJ1155249.1"/>
    <property type="molecule type" value="Genomic_DNA"/>
</dbReference>